<evidence type="ECO:0000313" key="2">
    <source>
        <dbReference type="Proteomes" id="UP000831701"/>
    </source>
</evidence>
<name>A0ACB8VSD1_9TELE</name>
<accession>A0ACB8VSD1</accession>
<dbReference type="Proteomes" id="UP000831701">
    <property type="component" value="Chromosome 18"/>
</dbReference>
<proteinExistence type="predicted"/>
<dbReference type="EMBL" id="CM041548">
    <property type="protein sequence ID" value="KAI3358426.1"/>
    <property type="molecule type" value="Genomic_DNA"/>
</dbReference>
<sequence length="932" mass="104351">MAVHRRFPSNLMELERCCKEEWAKLPKDRCAKLVASYSKRLEAVIAAKASSTSEAAVMDWSTLQTLLSGVNKYSTGFGRVWLSMVFIFRVLVFVVATQKAWGDDSKDFVCNTAQPGCSNVCYDHIFPISHIHLWALQLIFITCPSLMVMGHVKYREKKDKQYTALHKGAHLYANPGKKRGGLWWTYLASLVFKAGFDAGFLYILYHIYGYDMPRLSKCSLAPCPNTVDCYISRPTEKKIFIIFMVVSSALCILMCICEMIYLICKRIQKHIRKKMERERRLLAESHKRVPLAAPRETIFDMIYVYINVSVNNLSLQGYPGGNNPPPGAPYGGGSGPYGNHPSAPYGGAARPPGAPYGAYGAPGQGEHYGPGPGGAPSGPYGGYGGQPHGGHYGHQAPAGNIPPGVNPEAYQWFQTVDMDHSGFINLKELKQALLNSNMSAFNDETCLMMINMFDKTRSGQMDLFGFSALWDFMQRWRALFQQYDRDRSGCISAAELHQALAQMGYNLSPQFTETLVQRFTVQGRRPGIHLDRFIQVCTQLQVMTQVFRERDTGMTGNVRLSYEDFLSGAITRLISCSGRTETEQPLAKAPGPHTRGALPTEYHEGHGRMPSPDPQSTCGLVGQTPINPPAPCGGYRACPAVPRPGRKTALFLLNPRVDYRPNSPLQYPGVDLPGEAEKCDPSVVGTHSPVPFLKRGTTTPVCHSRGTVPNLHAMLQRRVSQDSPTTSRDLRYSGRMDLIHPRRLATEELTNYLSDFGLGDGRVHLRVPQPLLPHWKKATSLGICEKLFRRWELKTSLTEGSARRSQQTLTIRLGLPGLSNFLLCQRSQLTTRCTWEPKQRAVMWPVVWTAMRTYAPYVTFPVAFVVGAVGYHLEWFVRGTPKPREEKSILELREERKLQEQVGMDSTQVLSLKEKLEFTPRVALNRNRPEES</sequence>
<protein>
    <submittedName>
        <fullName evidence="1">Uncharacterized protein</fullName>
    </submittedName>
</protein>
<keyword evidence="2" id="KW-1185">Reference proteome</keyword>
<evidence type="ECO:0000313" key="1">
    <source>
        <dbReference type="EMBL" id="KAI3358426.1"/>
    </source>
</evidence>
<reference evidence="1" key="1">
    <citation type="submission" date="2022-04" db="EMBL/GenBank/DDBJ databases">
        <title>Jade perch genome.</title>
        <authorList>
            <person name="Chao B."/>
        </authorList>
    </citation>
    <scope>NUCLEOTIDE SEQUENCE</scope>
    <source>
        <strain evidence="1">CB-2022</strain>
    </source>
</reference>
<organism evidence="1 2">
    <name type="scientific">Scortum barcoo</name>
    <name type="common">barcoo grunter</name>
    <dbReference type="NCBI Taxonomy" id="214431"/>
    <lineage>
        <taxon>Eukaryota</taxon>
        <taxon>Metazoa</taxon>
        <taxon>Chordata</taxon>
        <taxon>Craniata</taxon>
        <taxon>Vertebrata</taxon>
        <taxon>Euteleostomi</taxon>
        <taxon>Actinopterygii</taxon>
        <taxon>Neopterygii</taxon>
        <taxon>Teleostei</taxon>
        <taxon>Neoteleostei</taxon>
        <taxon>Acanthomorphata</taxon>
        <taxon>Eupercaria</taxon>
        <taxon>Centrarchiformes</taxon>
        <taxon>Terapontoidei</taxon>
        <taxon>Terapontidae</taxon>
        <taxon>Scortum</taxon>
    </lineage>
</organism>
<gene>
    <name evidence="1" type="ORF">L3Q82_014854</name>
</gene>
<comment type="caution">
    <text evidence="1">The sequence shown here is derived from an EMBL/GenBank/DDBJ whole genome shotgun (WGS) entry which is preliminary data.</text>
</comment>